<comment type="caution">
    <text evidence="1">The sequence shown here is derived from an EMBL/GenBank/DDBJ whole genome shotgun (WGS) entry which is preliminary data.</text>
</comment>
<gene>
    <name evidence="1" type="ORF">DPMN_055434</name>
</gene>
<reference evidence="1" key="2">
    <citation type="submission" date="2020-11" db="EMBL/GenBank/DDBJ databases">
        <authorList>
            <person name="McCartney M.A."/>
            <person name="Auch B."/>
            <person name="Kono T."/>
            <person name="Mallez S."/>
            <person name="Becker A."/>
            <person name="Gohl D.M."/>
            <person name="Silverstein K.A.T."/>
            <person name="Koren S."/>
            <person name="Bechman K.B."/>
            <person name="Herman A."/>
            <person name="Abrahante J.E."/>
            <person name="Garbe J."/>
        </authorList>
    </citation>
    <scope>NUCLEOTIDE SEQUENCE</scope>
    <source>
        <strain evidence="1">Duluth1</strain>
        <tissue evidence="1">Whole animal</tissue>
    </source>
</reference>
<sequence>MIEESLARTSNGLNSAEVELQSPDWQDESIFIFMSTTSSTEKARTSLIRLDEVIVRMKTVFQVRNFKEAR</sequence>
<accession>A0A9D4HU32</accession>
<reference evidence="1" key="1">
    <citation type="journal article" date="2019" name="bioRxiv">
        <title>The Genome of the Zebra Mussel, Dreissena polymorpha: A Resource for Invasive Species Research.</title>
        <authorList>
            <person name="McCartney M.A."/>
            <person name="Auch B."/>
            <person name="Kono T."/>
            <person name="Mallez S."/>
            <person name="Zhang Y."/>
            <person name="Obille A."/>
            <person name="Becker A."/>
            <person name="Abrahante J.E."/>
            <person name="Garbe J."/>
            <person name="Badalamenti J.P."/>
            <person name="Herman A."/>
            <person name="Mangelson H."/>
            <person name="Liachko I."/>
            <person name="Sullivan S."/>
            <person name="Sone E.D."/>
            <person name="Koren S."/>
            <person name="Silverstein K.A.T."/>
            <person name="Beckman K.B."/>
            <person name="Gohl D.M."/>
        </authorList>
    </citation>
    <scope>NUCLEOTIDE SEQUENCE</scope>
    <source>
        <strain evidence="1">Duluth1</strain>
        <tissue evidence="1">Whole animal</tissue>
    </source>
</reference>
<organism evidence="1 2">
    <name type="scientific">Dreissena polymorpha</name>
    <name type="common">Zebra mussel</name>
    <name type="synonym">Mytilus polymorpha</name>
    <dbReference type="NCBI Taxonomy" id="45954"/>
    <lineage>
        <taxon>Eukaryota</taxon>
        <taxon>Metazoa</taxon>
        <taxon>Spiralia</taxon>
        <taxon>Lophotrochozoa</taxon>
        <taxon>Mollusca</taxon>
        <taxon>Bivalvia</taxon>
        <taxon>Autobranchia</taxon>
        <taxon>Heteroconchia</taxon>
        <taxon>Euheterodonta</taxon>
        <taxon>Imparidentia</taxon>
        <taxon>Neoheterodontei</taxon>
        <taxon>Myida</taxon>
        <taxon>Dreissenoidea</taxon>
        <taxon>Dreissenidae</taxon>
        <taxon>Dreissena</taxon>
    </lineage>
</organism>
<protein>
    <submittedName>
        <fullName evidence="1">Uncharacterized protein</fullName>
    </submittedName>
</protein>
<dbReference type="EMBL" id="JAIWYP010000012">
    <property type="protein sequence ID" value="KAH3729463.1"/>
    <property type="molecule type" value="Genomic_DNA"/>
</dbReference>
<proteinExistence type="predicted"/>
<dbReference type="Proteomes" id="UP000828390">
    <property type="component" value="Unassembled WGS sequence"/>
</dbReference>
<evidence type="ECO:0000313" key="2">
    <source>
        <dbReference type="Proteomes" id="UP000828390"/>
    </source>
</evidence>
<keyword evidence="2" id="KW-1185">Reference proteome</keyword>
<name>A0A9D4HU32_DREPO</name>
<evidence type="ECO:0000313" key="1">
    <source>
        <dbReference type="EMBL" id="KAH3729463.1"/>
    </source>
</evidence>
<dbReference type="AlphaFoldDB" id="A0A9D4HU32"/>